<organism evidence="2 3">
    <name type="scientific">Nocardioides hankookensis</name>
    <dbReference type="NCBI Taxonomy" id="443157"/>
    <lineage>
        <taxon>Bacteria</taxon>
        <taxon>Bacillati</taxon>
        <taxon>Actinomycetota</taxon>
        <taxon>Actinomycetes</taxon>
        <taxon>Propionibacteriales</taxon>
        <taxon>Nocardioidaceae</taxon>
        <taxon>Nocardioides</taxon>
    </lineage>
</organism>
<proteinExistence type="predicted"/>
<dbReference type="InterPro" id="IPR036779">
    <property type="entry name" value="LysM_dom_sf"/>
</dbReference>
<evidence type="ECO:0000259" key="1">
    <source>
        <dbReference type="PROSITE" id="PS51782"/>
    </source>
</evidence>
<dbReference type="EMBL" id="JBHSRJ010000009">
    <property type="protein sequence ID" value="MFC6046116.1"/>
    <property type="molecule type" value="Genomic_DNA"/>
</dbReference>
<evidence type="ECO:0000313" key="2">
    <source>
        <dbReference type="EMBL" id="MFC6046116.1"/>
    </source>
</evidence>
<accession>A0ABW1LRM7</accession>
<protein>
    <submittedName>
        <fullName evidence="2">LysM peptidoglycan-binding domain-containing protein</fullName>
    </submittedName>
</protein>
<feature type="domain" description="LysM" evidence="1">
    <location>
        <begin position="64"/>
        <end position="113"/>
    </location>
</feature>
<dbReference type="RefSeq" id="WP_379160550.1">
    <property type="nucleotide sequence ID" value="NZ_JBHSRJ010000009.1"/>
</dbReference>
<dbReference type="Proteomes" id="UP001596135">
    <property type="component" value="Unassembled WGS sequence"/>
</dbReference>
<gene>
    <name evidence="2" type="ORF">ACFPYL_23735</name>
</gene>
<sequence length="116" mass="12073">MSTMTIDQMFHSKPAARPRSTVRLTRRGRVVVVLLGLLVALAVGIVVASGSVATDHAGTPEPTAVVLVGTGDTLWDIASAAADDGDVDAMIDRIQKLNALDSGMLIAGQRLLIPVD</sequence>
<dbReference type="InterPro" id="IPR018392">
    <property type="entry name" value="LysM"/>
</dbReference>
<dbReference type="Gene3D" id="3.10.350.10">
    <property type="entry name" value="LysM domain"/>
    <property type="match status" value="1"/>
</dbReference>
<dbReference type="PROSITE" id="PS51782">
    <property type="entry name" value="LYSM"/>
    <property type="match status" value="1"/>
</dbReference>
<comment type="caution">
    <text evidence="2">The sequence shown here is derived from an EMBL/GenBank/DDBJ whole genome shotgun (WGS) entry which is preliminary data.</text>
</comment>
<dbReference type="SUPFAM" id="SSF54106">
    <property type="entry name" value="LysM domain"/>
    <property type="match status" value="1"/>
</dbReference>
<evidence type="ECO:0000313" key="3">
    <source>
        <dbReference type="Proteomes" id="UP001596135"/>
    </source>
</evidence>
<keyword evidence="3" id="KW-1185">Reference proteome</keyword>
<name>A0ABW1LRM7_9ACTN</name>
<reference evidence="3" key="1">
    <citation type="journal article" date="2019" name="Int. J. Syst. Evol. Microbiol.">
        <title>The Global Catalogue of Microorganisms (GCM) 10K type strain sequencing project: providing services to taxonomists for standard genome sequencing and annotation.</title>
        <authorList>
            <consortium name="The Broad Institute Genomics Platform"/>
            <consortium name="The Broad Institute Genome Sequencing Center for Infectious Disease"/>
            <person name="Wu L."/>
            <person name="Ma J."/>
        </authorList>
    </citation>
    <scope>NUCLEOTIDE SEQUENCE [LARGE SCALE GENOMIC DNA]</scope>
    <source>
        <strain evidence="3">CCUG 54522</strain>
    </source>
</reference>
<dbReference type="Pfam" id="PF01476">
    <property type="entry name" value="LysM"/>
    <property type="match status" value="1"/>
</dbReference>
<dbReference type="SMART" id="SM00257">
    <property type="entry name" value="LysM"/>
    <property type="match status" value="1"/>
</dbReference>